<keyword evidence="1" id="KW-0472">Membrane</keyword>
<organism evidence="2 3">
    <name type="scientific">Symbiodinium microadriaticum</name>
    <name type="common">Dinoflagellate</name>
    <name type="synonym">Zooxanthella microadriatica</name>
    <dbReference type="NCBI Taxonomy" id="2951"/>
    <lineage>
        <taxon>Eukaryota</taxon>
        <taxon>Sar</taxon>
        <taxon>Alveolata</taxon>
        <taxon>Dinophyceae</taxon>
        <taxon>Suessiales</taxon>
        <taxon>Symbiodiniaceae</taxon>
        <taxon>Symbiodinium</taxon>
    </lineage>
</organism>
<sequence>MSGWRRRCDFFLANFGIGCHLLLAGWLWCLAPLAQKAEIWGAPARPLFPGGPSVAVSPLGFWLLWGLALVLYRRARNCAKRAAYDEGTRWHVAFHVVGNLANILLYPALPAA</sequence>
<comment type="caution">
    <text evidence="2">The sequence shown here is derived from an EMBL/GenBank/DDBJ whole genome shotgun (WGS) entry which is preliminary data.</text>
</comment>
<evidence type="ECO:0000313" key="3">
    <source>
        <dbReference type="Proteomes" id="UP000186817"/>
    </source>
</evidence>
<name>A0A1Q9DP68_SYMMI</name>
<dbReference type="AlphaFoldDB" id="A0A1Q9DP68"/>
<keyword evidence="1" id="KW-1133">Transmembrane helix</keyword>
<keyword evidence="1" id="KW-0812">Transmembrane</keyword>
<keyword evidence="3" id="KW-1185">Reference proteome</keyword>
<evidence type="ECO:0000256" key="1">
    <source>
        <dbReference type="SAM" id="Phobius"/>
    </source>
</evidence>
<dbReference type="OrthoDB" id="417624at2759"/>
<proteinExistence type="predicted"/>
<accession>A0A1Q9DP68</accession>
<feature type="transmembrane region" description="Helical" evidence="1">
    <location>
        <begin position="54"/>
        <end position="72"/>
    </location>
</feature>
<reference evidence="2 3" key="1">
    <citation type="submission" date="2016-02" db="EMBL/GenBank/DDBJ databases">
        <title>Genome analysis of coral dinoflagellate symbionts highlights evolutionary adaptations to a symbiotic lifestyle.</title>
        <authorList>
            <person name="Aranda M."/>
            <person name="Li Y."/>
            <person name="Liew Y.J."/>
            <person name="Baumgarten S."/>
            <person name="Simakov O."/>
            <person name="Wilson M."/>
            <person name="Piel J."/>
            <person name="Ashoor H."/>
            <person name="Bougouffa S."/>
            <person name="Bajic V.B."/>
            <person name="Ryu T."/>
            <person name="Ravasi T."/>
            <person name="Bayer T."/>
            <person name="Micklem G."/>
            <person name="Kim H."/>
            <person name="Bhak J."/>
            <person name="Lajeunesse T.C."/>
            <person name="Voolstra C.R."/>
        </authorList>
    </citation>
    <scope>NUCLEOTIDE SEQUENCE [LARGE SCALE GENOMIC DNA]</scope>
    <source>
        <strain evidence="2 3">CCMP2467</strain>
    </source>
</reference>
<dbReference type="EMBL" id="LSRX01000450">
    <property type="protein sequence ID" value="OLP96959.1"/>
    <property type="molecule type" value="Genomic_DNA"/>
</dbReference>
<dbReference type="Proteomes" id="UP000186817">
    <property type="component" value="Unassembled WGS sequence"/>
</dbReference>
<protein>
    <submittedName>
        <fullName evidence="2">Uncharacterized protein</fullName>
    </submittedName>
</protein>
<evidence type="ECO:0000313" key="2">
    <source>
        <dbReference type="EMBL" id="OLP96959.1"/>
    </source>
</evidence>
<gene>
    <name evidence="2" type="ORF">AK812_SmicGene20754</name>
</gene>
<feature type="transmembrane region" description="Helical" evidence="1">
    <location>
        <begin position="12"/>
        <end position="34"/>
    </location>
</feature>
<feature type="transmembrane region" description="Helical" evidence="1">
    <location>
        <begin position="92"/>
        <end position="109"/>
    </location>
</feature>